<evidence type="ECO:0000313" key="3">
    <source>
        <dbReference type="Proteomes" id="UP001392437"/>
    </source>
</evidence>
<gene>
    <name evidence="2" type="ORF">PG999_014486</name>
</gene>
<dbReference type="EMBL" id="JAQQWP010000012">
    <property type="protein sequence ID" value="KAK8092899.1"/>
    <property type="molecule type" value="Genomic_DNA"/>
</dbReference>
<proteinExistence type="predicted"/>
<dbReference type="AlphaFoldDB" id="A0AAW0Q3F9"/>
<sequence length="131" mass="14045">MPRTRPSRGGSDADDEDYQYSTDSTATGDSFTSTYYSDSTASVDTSFCNGVPPRRIPRPYPSNMASNSTNSSSISSTPGYQPSNAELTPSSGRPSFGSDTVRTNALDHRLSGFYRRRRCSSCGGQGGEWAA</sequence>
<comment type="caution">
    <text evidence="2">The sequence shown here is derived from an EMBL/GenBank/DDBJ whole genome shotgun (WGS) entry which is preliminary data.</text>
</comment>
<feature type="region of interest" description="Disordered" evidence="1">
    <location>
        <begin position="1"/>
        <end position="103"/>
    </location>
</feature>
<organism evidence="2 3">
    <name type="scientific">Apiospora kogelbergensis</name>
    <dbReference type="NCBI Taxonomy" id="1337665"/>
    <lineage>
        <taxon>Eukaryota</taxon>
        <taxon>Fungi</taxon>
        <taxon>Dikarya</taxon>
        <taxon>Ascomycota</taxon>
        <taxon>Pezizomycotina</taxon>
        <taxon>Sordariomycetes</taxon>
        <taxon>Xylariomycetidae</taxon>
        <taxon>Amphisphaeriales</taxon>
        <taxon>Apiosporaceae</taxon>
        <taxon>Apiospora</taxon>
    </lineage>
</organism>
<feature type="compositionally biased region" description="Low complexity" evidence="1">
    <location>
        <begin position="62"/>
        <end position="76"/>
    </location>
</feature>
<feature type="compositionally biased region" description="Polar residues" evidence="1">
    <location>
        <begin position="77"/>
        <end position="103"/>
    </location>
</feature>
<evidence type="ECO:0000313" key="2">
    <source>
        <dbReference type="EMBL" id="KAK8092899.1"/>
    </source>
</evidence>
<dbReference type="Proteomes" id="UP001392437">
    <property type="component" value="Unassembled WGS sequence"/>
</dbReference>
<keyword evidence="3" id="KW-1185">Reference proteome</keyword>
<reference evidence="2 3" key="1">
    <citation type="submission" date="2023-01" db="EMBL/GenBank/DDBJ databases">
        <title>Analysis of 21 Apiospora genomes using comparative genomics revels a genus with tremendous synthesis potential of carbohydrate active enzymes and secondary metabolites.</title>
        <authorList>
            <person name="Sorensen T."/>
        </authorList>
    </citation>
    <scope>NUCLEOTIDE SEQUENCE [LARGE SCALE GENOMIC DNA]</scope>
    <source>
        <strain evidence="2 3">CBS 117206</strain>
    </source>
</reference>
<name>A0AAW0Q3F9_9PEZI</name>
<protein>
    <submittedName>
        <fullName evidence="2">Uncharacterized protein</fullName>
    </submittedName>
</protein>
<feature type="compositionally biased region" description="Low complexity" evidence="1">
    <location>
        <begin position="27"/>
        <end position="46"/>
    </location>
</feature>
<evidence type="ECO:0000256" key="1">
    <source>
        <dbReference type="SAM" id="MobiDB-lite"/>
    </source>
</evidence>
<accession>A0AAW0Q3F9</accession>